<evidence type="ECO:0000256" key="3">
    <source>
        <dbReference type="ARBA" id="ARBA00023163"/>
    </source>
</evidence>
<dbReference type="InterPro" id="IPR036388">
    <property type="entry name" value="WH-like_DNA-bd_sf"/>
</dbReference>
<keyword evidence="2" id="KW-0238">DNA-binding</keyword>
<keyword evidence="6" id="KW-1185">Reference proteome</keyword>
<dbReference type="OrthoDB" id="3628964at2"/>
<dbReference type="PANTHER" id="PTHR39515">
    <property type="entry name" value="CONSERVED PROTEIN"/>
    <property type="match status" value="1"/>
</dbReference>
<name>A0A1V0A0X9_9ACTN</name>
<dbReference type="EMBL" id="CP017717">
    <property type="protein sequence ID" value="AQZ63871.1"/>
    <property type="molecule type" value="Genomic_DNA"/>
</dbReference>
<dbReference type="SUPFAM" id="SSF46785">
    <property type="entry name" value="Winged helix' DNA-binding domain"/>
    <property type="match status" value="1"/>
</dbReference>
<dbReference type="InterPro" id="IPR023187">
    <property type="entry name" value="Tscrpt_reg_MarR-type_CS"/>
</dbReference>
<keyword evidence="1" id="KW-0805">Transcription regulation</keyword>
<dbReference type="GO" id="GO:0003700">
    <property type="term" value="F:DNA-binding transcription factor activity"/>
    <property type="evidence" value="ECO:0007669"/>
    <property type="project" value="InterPro"/>
</dbReference>
<keyword evidence="3" id="KW-0804">Transcription</keyword>
<dbReference type="SMART" id="SM00347">
    <property type="entry name" value="HTH_MARR"/>
    <property type="match status" value="1"/>
</dbReference>
<gene>
    <name evidence="5" type="ORF">BKM31_22555</name>
</gene>
<evidence type="ECO:0000256" key="2">
    <source>
        <dbReference type="ARBA" id="ARBA00023125"/>
    </source>
</evidence>
<dbReference type="GO" id="GO:0003677">
    <property type="term" value="F:DNA binding"/>
    <property type="evidence" value="ECO:0007669"/>
    <property type="project" value="UniProtKB-KW"/>
</dbReference>
<dbReference type="STRING" id="1909395.BKM31_22555"/>
<evidence type="ECO:0000313" key="5">
    <source>
        <dbReference type="EMBL" id="AQZ63871.1"/>
    </source>
</evidence>
<organism evidence="5 6">
    <name type="scientific">[Actinomadura] parvosata subsp. kistnae</name>
    <dbReference type="NCBI Taxonomy" id="1909395"/>
    <lineage>
        <taxon>Bacteria</taxon>
        <taxon>Bacillati</taxon>
        <taxon>Actinomycetota</taxon>
        <taxon>Actinomycetes</taxon>
        <taxon>Streptosporangiales</taxon>
        <taxon>Streptosporangiaceae</taxon>
        <taxon>Nonomuraea</taxon>
    </lineage>
</organism>
<dbReference type="PANTHER" id="PTHR39515:SF2">
    <property type="entry name" value="HTH-TYPE TRANSCRIPTIONAL REGULATOR RV0880"/>
    <property type="match status" value="1"/>
</dbReference>
<proteinExistence type="predicted"/>
<sequence length="143" mass="16039">MDDDTLAEDLRQVIGRLVRAARAADTMPPGEAAILGHLDRGGPRTTAELAHLRGVTHQAAAKSVKELLGDDLVRAEPHPHDGRKLLLHITDRGRARLQRERAQRAGWLDAAIRDTLSPEERRRLRECVPLLARLTDRMTPFRQ</sequence>
<accession>A0A1V0A0X9</accession>
<evidence type="ECO:0000259" key="4">
    <source>
        <dbReference type="PROSITE" id="PS50995"/>
    </source>
</evidence>
<dbReference type="Gene3D" id="1.10.10.10">
    <property type="entry name" value="Winged helix-like DNA-binding domain superfamily/Winged helix DNA-binding domain"/>
    <property type="match status" value="1"/>
</dbReference>
<dbReference type="AlphaFoldDB" id="A0A1V0A0X9"/>
<dbReference type="Proteomes" id="UP000190797">
    <property type="component" value="Chromosome"/>
</dbReference>
<dbReference type="InterPro" id="IPR036390">
    <property type="entry name" value="WH_DNA-bd_sf"/>
</dbReference>
<protein>
    <submittedName>
        <fullName evidence="5">MarR family transcriptional regulator</fullName>
    </submittedName>
</protein>
<dbReference type="KEGG" id="noa:BKM31_22555"/>
<dbReference type="Gene3D" id="1.10.287.100">
    <property type="match status" value="1"/>
</dbReference>
<dbReference type="InterPro" id="IPR000835">
    <property type="entry name" value="HTH_MarR-typ"/>
</dbReference>
<evidence type="ECO:0000256" key="1">
    <source>
        <dbReference type="ARBA" id="ARBA00023015"/>
    </source>
</evidence>
<dbReference type="RefSeq" id="WP_080040061.1">
    <property type="nucleotide sequence ID" value="NZ_CP017717.1"/>
</dbReference>
<reference evidence="6" key="1">
    <citation type="journal article" date="2017" name="Med. Chem. Commun.">
        <title>Nonomuraea sp. ATCC 55076 harbours the largest actinomycete chromosome to date and the kistamicin biosynthetic gene cluster.</title>
        <authorList>
            <person name="Nazari B."/>
            <person name="Forneris C.C."/>
            <person name="Gibson M.I."/>
            <person name="Moon K."/>
            <person name="Schramma K.R."/>
            <person name="Seyedsayamdost M.R."/>
        </authorList>
    </citation>
    <scope>NUCLEOTIDE SEQUENCE [LARGE SCALE GENOMIC DNA]</scope>
    <source>
        <strain evidence="6">ATCC 55076</strain>
    </source>
</reference>
<dbReference type="PROSITE" id="PS50995">
    <property type="entry name" value="HTH_MARR_2"/>
    <property type="match status" value="1"/>
</dbReference>
<dbReference type="PROSITE" id="PS01117">
    <property type="entry name" value="HTH_MARR_1"/>
    <property type="match status" value="1"/>
</dbReference>
<evidence type="ECO:0000313" key="6">
    <source>
        <dbReference type="Proteomes" id="UP000190797"/>
    </source>
</evidence>
<dbReference type="Pfam" id="PF12802">
    <property type="entry name" value="MarR_2"/>
    <property type="match status" value="1"/>
</dbReference>
<feature type="domain" description="HTH marR-type" evidence="4">
    <location>
        <begin position="3"/>
        <end position="136"/>
    </location>
</feature>
<dbReference type="InterPro" id="IPR052526">
    <property type="entry name" value="HTH-type_Bedaq_tolerance"/>
</dbReference>